<dbReference type="Proteomes" id="UP000176998">
    <property type="component" value="Unassembled WGS sequence"/>
</dbReference>
<evidence type="ECO:0000313" key="3">
    <source>
        <dbReference type="Proteomes" id="UP000176998"/>
    </source>
</evidence>
<feature type="compositionally biased region" description="Low complexity" evidence="1">
    <location>
        <begin position="62"/>
        <end position="79"/>
    </location>
</feature>
<sequence length="79" mass="8615">IHLFAGQISTPIATSPLRPLGSSFKRLVDGFVTWSMHFGEILTISRHLAGTPMARGLRLERSSSSSAHQDQASSRELLP</sequence>
<dbReference type="GeneID" id="34555017"/>
<comment type="caution">
    <text evidence="2">The sequence shown here is derived from an EMBL/GenBank/DDBJ whole genome shotgun (WGS) entry which is preliminary data.</text>
</comment>
<evidence type="ECO:0000313" key="2">
    <source>
        <dbReference type="EMBL" id="OHF02753.1"/>
    </source>
</evidence>
<protein>
    <submittedName>
        <fullName evidence="2">Uncharacterized protein</fullName>
    </submittedName>
</protein>
<proteinExistence type="predicted"/>
<evidence type="ECO:0000256" key="1">
    <source>
        <dbReference type="SAM" id="MobiDB-lite"/>
    </source>
</evidence>
<feature type="region of interest" description="Disordered" evidence="1">
    <location>
        <begin position="57"/>
        <end position="79"/>
    </location>
</feature>
<dbReference type="RefSeq" id="XP_022479891.1">
    <property type="nucleotide sequence ID" value="XM_022613507.1"/>
</dbReference>
<reference evidence="2 3" key="1">
    <citation type="submission" date="2016-09" db="EMBL/GenBank/DDBJ databases">
        <authorList>
            <person name="Capua I."/>
            <person name="De Benedictis P."/>
            <person name="Joannis T."/>
            <person name="Lombin L.H."/>
            <person name="Cattoli G."/>
        </authorList>
    </citation>
    <scope>NUCLEOTIDE SEQUENCE [LARGE SCALE GENOMIC DNA]</scope>
    <source>
        <strain evidence="2 3">IMI 309357</strain>
    </source>
</reference>
<keyword evidence="3" id="KW-1185">Reference proteome</keyword>
<accession>A0A1G4BN86</accession>
<organism evidence="2 3">
    <name type="scientific">Colletotrichum orchidophilum</name>
    <dbReference type="NCBI Taxonomy" id="1209926"/>
    <lineage>
        <taxon>Eukaryota</taxon>
        <taxon>Fungi</taxon>
        <taxon>Dikarya</taxon>
        <taxon>Ascomycota</taxon>
        <taxon>Pezizomycotina</taxon>
        <taxon>Sordariomycetes</taxon>
        <taxon>Hypocreomycetidae</taxon>
        <taxon>Glomerellales</taxon>
        <taxon>Glomerellaceae</taxon>
        <taxon>Colletotrichum</taxon>
    </lineage>
</organism>
<gene>
    <name evidence="2" type="ORF">CORC01_01854</name>
</gene>
<feature type="non-terminal residue" evidence="2">
    <location>
        <position position="1"/>
    </location>
</feature>
<dbReference type="AlphaFoldDB" id="A0A1G4BN86"/>
<name>A0A1G4BN86_9PEZI</name>
<dbReference type="EMBL" id="MJBS01000010">
    <property type="protein sequence ID" value="OHF02753.1"/>
    <property type="molecule type" value="Genomic_DNA"/>
</dbReference>